<keyword evidence="8" id="KW-1185">Reference proteome</keyword>
<name>A0A433JR48_9MICO</name>
<dbReference type="AlphaFoldDB" id="A0A433JR48"/>
<feature type="compositionally biased region" description="Basic residues" evidence="5">
    <location>
        <begin position="223"/>
        <end position="233"/>
    </location>
</feature>
<evidence type="ECO:0000313" key="8">
    <source>
        <dbReference type="Proteomes" id="UP000274909"/>
    </source>
</evidence>
<dbReference type="InterPro" id="IPR005119">
    <property type="entry name" value="LysR_subst-bd"/>
</dbReference>
<dbReference type="Gene3D" id="3.40.190.290">
    <property type="match status" value="1"/>
</dbReference>
<dbReference type="EMBL" id="RZGZ01000003">
    <property type="protein sequence ID" value="RUQ99142.1"/>
    <property type="molecule type" value="Genomic_DNA"/>
</dbReference>
<comment type="caution">
    <text evidence="7">The sequence shown here is derived from an EMBL/GenBank/DDBJ whole genome shotgun (WGS) entry which is preliminary data.</text>
</comment>
<reference evidence="7 8" key="1">
    <citation type="submission" date="2018-12" db="EMBL/GenBank/DDBJ databases">
        <authorList>
            <person name="Li F."/>
        </authorList>
    </citation>
    <scope>NUCLEOTIDE SEQUENCE [LARGE SCALE GENOMIC DNA]</scope>
    <source>
        <strain evidence="7 8">EGI 6500705</strain>
    </source>
</reference>
<dbReference type="Pfam" id="PF03466">
    <property type="entry name" value="LysR_substrate"/>
    <property type="match status" value="1"/>
</dbReference>
<evidence type="ECO:0000313" key="7">
    <source>
        <dbReference type="EMBL" id="RUQ99142.1"/>
    </source>
</evidence>
<dbReference type="PANTHER" id="PTHR30346:SF0">
    <property type="entry name" value="HCA OPERON TRANSCRIPTIONAL ACTIVATOR HCAR"/>
    <property type="match status" value="1"/>
</dbReference>
<comment type="similarity">
    <text evidence="1">Belongs to the LysR transcriptional regulatory family.</text>
</comment>
<evidence type="ECO:0000259" key="6">
    <source>
        <dbReference type="Pfam" id="PF03466"/>
    </source>
</evidence>
<evidence type="ECO:0000256" key="4">
    <source>
        <dbReference type="ARBA" id="ARBA00023163"/>
    </source>
</evidence>
<keyword evidence="4" id="KW-0804">Transcription</keyword>
<dbReference type="PANTHER" id="PTHR30346">
    <property type="entry name" value="TRANSCRIPTIONAL DUAL REGULATOR HCAR-RELATED"/>
    <property type="match status" value="1"/>
</dbReference>
<feature type="compositionally biased region" description="Basic and acidic residues" evidence="5">
    <location>
        <begin position="195"/>
        <end position="213"/>
    </location>
</feature>
<dbReference type="SUPFAM" id="SSF53850">
    <property type="entry name" value="Periplasmic binding protein-like II"/>
    <property type="match status" value="1"/>
</dbReference>
<dbReference type="CDD" id="cd05466">
    <property type="entry name" value="PBP2_LTTR_substrate"/>
    <property type="match status" value="1"/>
</dbReference>
<evidence type="ECO:0000256" key="5">
    <source>
        <dbReference type="SAM" id="MobiDB-lite"/>
    </source>
</evidence>
<evidence type="ECO:0000256" key="2">
    <source>
        <dbReference type="ARBA" id="ARBA00023015"/>
    </source>
</evidence>
<feature type="region of interest" description="Disordered" evidence="5">
    <location>
        <begin position="184"/>
        <end position="233"/>
    </location>
</feature>
<evidence type="ECO:0000256" key="1">
    <source>
        <dbReference type="ARBA" id="ARBA00009437"/>
    </source>
</evidence>
<sequence>MTTGHASDDGSLTLSFVRGVLPGKWQRIWDERHPAALLHLLPTEQDRQLDPLVSGQADMALVRLPLDVDPDDFHVIPLYEELAVVLMSADSDLTAADDLGLADLDGEVVHPTDAALLETTEVVRAGVGVIVLPQSVARAAGGKGLEWRILRDAPTTRVALVWKRSTEDASPQLADDLQDFVGVVRGRRANSSRGRQPEPEPEPEKKRRMEPRKPAARAPLRPRTPRGKRPKRR</sequence>
<dbReference type="OrthoDB" id="3388207at2"/>
<evidence type="ECO:0000256" key="3">
    <source>
        <dbReference type="ARBA" id="ARBA00023125"/>
    </source>
</evidence>
<keyword evidence="3" id="KW-0238">DNA-binding</keyword>
<dbReference type="GO" id="GO:0003700">
    <property type="term" value="F:DNA-binding transcription factor activity"/>
    <property type="evidence" value="ECO:0007669"/>
    <property type="project" value="TreeGrafter"/>
</dbReference>
<accession>A0A433JR48</accession>
<dbReference type="GO" id="GO:0032993">
    <property type="term" value="C:protein-DNA complex"/>
    <property type="evidence" value="ECO:0007669"/>
    <property type="project" value="TreeGrafter"/>
</dbReference>
<keyword evidence="2" id="KW-0805">Transcription regulation</keyword>
<feature type="domain" description="LysR substrate-binding" evidence="6">
    <location>
        <begin position="28"/>
        <end position="107"/>
    </location>
</feature>
<gene>
    <name evidence="7" type="ORF">ELQ94_12570</name>
</gene>
<dbReference type="GO" id="GO:0003677">
    <property type="term" value="F:DNA binding"/>
    <property type="evidence" value="ECO:0007669"/>
    <property type="project" value="UniProtKB-KW"/>
</dbReference>
<proteinExistence type="inferred from homology"/>
<dbReference type="RefSeq" id="WP_127050704.1">
    <property type="nucleotide sequence ID" value="NZ_RZGZ01000003.1"/>
</dbReference>
<dbReference type="Proteomes" id="UP000274909">
    <property type="component" value="Unassembled WGS sequence"/>
</dbReference>
<organism evidence="7 8">
    <name type="scientific">Labedella endophytica</name>
    <dbReference type="NCBI Taxonomy" id="1523160"/>
    <lineage>
        <taxon>Bacteria</taxon>
        <taxon>Bacillati</taxon>
        <taxon>Actinomycetota</taxon>
        <taxon>Actinomycetes</taxon>
        <taxon>Micrococcales</taxon>
        <taxon>Microbacteriaceae</taxon>
        <taxon>Labedella</taxon>
    </lineage>
</organism>
<protein>
    <submittedName>
        <fullName evidence="7">LysR family transcriptional regulator</fullName>
    </submittedName>
</protein>